<feature type="compositionally biased region" description="Basic residues" evidence="9">
    <location>
        <begin position="267"/>
        <end position="283"/>
    </location>
</feature>
<dbReference type="InterPro" id="IPR005817">
    <property type="entry name" value="Wnt"/>
</dbReference>
<dbReference type="Pfam" id="PF00110">
    <property type="entry name" value="wnt"/>
    <property type="match status" value="1"/>
</dbReference>
<sequence>MGGPYENLSIKRNYIFLLCHFASNHSTMFKRFQFILLQFVLSAAEENTNFDCHSSRNAFSEEQKLFCQRHPEVMPYLVHGATDALRFCSREMAAEQWDCSPQRFEGDGRAIYVQDDGGSREAALLTAVRAAGMVDALILAYWNNELASPFQGHIDDTYLDIVKRAKNLVTEFLSFDDLPPRKTDGWYVAQHNANIGLTVVERLITCDDSDPRARRCGAGLTHFTWVAERLHDLYDDAVRVKVHRRPRRILSDHHFEELSTPKNDRSKNRHHQNRNLPSRRRKRQSYALKSQLDGSAITNGKLDVDAQTADVDFPNIVFLDDLKLYYVVDSPTIVEYCRDDVIKRGRTCFRQWTRRTNRSWSQYSTPFIRRAIKACRRLCCNHTLQDVRVRYNMRGDDSITMDHVCP</sequence>
<dbReference type="GO" id="GO:0030182">
    <property type="term" value="P:neuron differentiation"/>
    <property type="evidence" value="ECO:0007669"/>
    <property type="project" value="TreeGrafter"/>
</dbReference>
<evidence type="ECO:0000256" key="5">
    <source>
        <dbReference type="ARBA" id="ARBA00022530"/>
    </source>
</evidence>
<comment type="similarity">
    <text evidence="2 8">Belongs to the Wnt family.</text>
</comment>
<dbReference type="WBParaSite" id="nRc.2.0.1.t30708-RA">
    <property type="protein sequence ID" value="nRc.2.0.1.t30708-RA"/>
    <property type="gene ID" value="nRc.2.0.1.g30708"/>
</dbReference>
<evidence type="ECO:0000256" key="4">
    <source>
        <dbReference type="ARBA" id="ARBA00022525"/>
    </source>
</evidence>
<evidence type="ECO:0000256" key="2">
    <source>
        <dbReference type="ARBA" id="ARBA00005683"/>
    </source>
</evidence>
<evidence type="ECO:0000256" key="9">
    <source>
        <dbReference type="SAM" id="MobiDB-lite"/>
    </source>
</evidence>
<reference evidence="11" key="1">
    <citation type="submission" date="2022-11" db="UniProtKB">
        <authorList>
            <consortium name="WormBaseParasite"/>
        </authorList>
    </citation>
    <scope>IDENTIFICATION</scope>
</reference>
<feature type="region of interest" description="Disordered" evidence="9">
    <location>
        <begin position="253"/>
        <end position="283"/>
    </location>
</feature>
<keyword evidence="3 8" id="KW-0217">Developmental protein</keyword>
<dbReference type="GO" id="GO:0060070">
    <property type="term" value="P:canonical Wnt signaling pathway"/>
    <property type="evidence" value="ECO:0007669"/>
    <property type="project" value="TreeGrafter"/>
</dbReference>
<comment type="function">
    <text evidence="8">Ligand for members of the frizzled family of seven transmembrane receptors.</text>
</comment>
<evidence type="ECO:0000313" key="10">
    <source>
        <dbReference type="Proteomes" id="UP000887565"/>
    </source>
</evidence>
<feature type="compositionally biased region" description="Basic and acidic residues" evidence="9">
    <location>
        <begin position="253"/>
        <end position="266"/>
    </location>
</feature>
<keyword evidence="6 8" id="KW-0879">Wnt signaling pathway</keyword>
<dbReference type="GO" id="GO:0005615">
    <property type="term" value="C:extracellular space"/>
    <property type="evidence" value="ECO:0007669"/>
    <property type="project" value="TreeGrafter"/>
</dbReference>
<proteinExistence type="inferred from homology"/>
<dbReference type="PANTHER" id="PTHR12027">
    <property type="entry name" value="WNT RELATED"/>
    <property type="match status" value="1"/>
</dbReference>
<keyword evidence="7" id="KW-1015">Disulfide bond</keyword>
<dbReference type="Proteomes" id="UP000887565">
    <property type="component" value="Unplaced"/>
</dbReference>
<evidence type="ECO:0000256" key="6">
    <source>
        <dbReference type="ARBA" id="ARBA00022687"/>
    </source>
</evidence>
<evidence type="ECO:0000256" key="1">
    <source>
        <dbReference type="ARBA" id="ARBA00004498"/>
    </source>
</evidence>
<keyword evidence="10" id="KW-1185">Reference proteome</keyword>
<keyword evidence="4" id="KW-0964">Secreted</keyword>
<dbReference type="SMART" id="SM00097">
    <property type="entry name" value="WNT1"/>
    <property type="match status" value="1"/>
</dbReference>
<dbReference type="GO" id="GO:0005109">
    <property type="term" value="F:frizzled binding"/>
    <property type="evidence" value="ECO:0007669"/>
    <property type="project" value="TreeGrafter"/>
</dbReference>
<evidence type="ECO:0000313" key="11">
    <source>
        <dbReference type="WBParaSite" id="nRc.2.0.1.t30708-RA"/>
    </source>
</evidence>
<dbReference type="GO" id="GO:0045165">
    <property type="term" value="P:cell fate commitment"/>
    <property type="evidence" value="ECO:0007669"/>
    <property type="project" value="TreeGrafter"/>
</dbReference>
<evidence type="ECO:0000256" key="8">
    <source>
        <dbReference type="RuleBase" id="RU003500"/>
    </source>
</evidence>
<evidence type="ECO:0000256" key="3">
    <source>
        <dbReference type="ARBA" id="ARBA00022473"/>
    </source>
</evidence>
<protein>
    <recommendedName>
        <fullName evidence="8">Protein Wnt</fullName>
    </recommendedName>
</protein>
<dbReference type="GO" id="GO:0005125">
    <property type="term" value="F:cytokine activity"/>
    <property type="evidence" value="ECO:0007669"/>
    <property type="project" value="TreeGrafter"/>
</dbReference>
<name>A0A915JX93_ROMCU</name>
<accession>A0A915JX93</accession>
<organism evidence="10 11">
    <name type="scientific">Romanomermis culicivorax</name>
    <name type="common">Nematode worm</name>
    <dbReference type="NCBI Taxonomy" id="13658"/>
    <lineage>
        <taxon>Eukaryota</taxon>
        <taxon>Metazoa</taxon>
        <taxon>Ecdysozoa</taxon>
        <taxon>Nematoda</taxon>
        <taxon>Enoplea</taxon>
        <taxon>Dorylaimia</taxon>
        <taxon>Mermithida</taxon>
        <taxon>Mermithoidea</taxon>
        <taxon>Mermithidae</taxon>
        <taxon>Romanomermis</taxon>
    </lineage>
</organism>
<keyword evidence="5" id="KW-0272">Extracellular matrix</keyword>
<evidence type="ECO:0000256" key="7">
    <source>
        <dbReference type="ARBA" id="ARBA00023157"/>
    </source>
</evidence>
<dbReference type="AlphaFoldDB" id="A0A915JX93"/>
<comment type="subcellular location">
    <subcellularLocation>
        <location evidence="1 8">Secreted</location>
        <location evidence="1 8">Extracellular space</location>
        <location evidence="1 8">Extracellular matrix</location>
    </subcellularLocation>
</comment>